<dbReference type="InterPro" id="IPR036880">
    <property type="entry name" value="Kunitz_BPTI_sf"/>
</dbReference>
<evidence type="ECO:0000259" key="1">
    <source>
        <dbReference type="PROSITE" id="PS50279"/>
    </source>
</evidence>
<feature type="domain" description="BPTI/Kunitz inhibitor" evidence="1">
    <location>
        <begin position="96"/>
        <end position="144"/>
    </location>
</feature>
<accession>A0A6G5A705</accession>
<dbReference type="InterPro" id="IPR002223">
    <property type="entry name" value="Kunitz_BPTI"/>
</dbReference>
<dbReference type="SUPFAM" id="SSF57362">
    <property type="entry name" value="BPTI-like"/>
    <property type="match status" value="1"/>
</dbReference>
<protein>
    <submittedName>
        <fullName evidence="2">Putative serine proteinase inhibitor</fullName>
    </submittedName>
</protein>
<proteinExistence type="predicted"/>
<dbReference type="Gene3D" id="4.10.410.10">
    <property type="entry name" value="Pancreatic trypsin inhibitor Kunitz domain"/>
    <property type="match status" value="1"/>
</dbReference>
<dbReference type="EMBL" id="GIKN01004512">
    <property type="protein sequence ID" value="NIE46785.1"/>
    <property type="molecule type" value="Transcribed_RNA"/>
</dbReference>
<dbReference type="VEuPathDB" id="VectorBase:LOC119165320"/>
<name>A0A6G5A705_RHIMP</name>
<reference evidence="2" key="1">
    <citation type="submission" date="2020-03" db="EMBL/GenBank/DDBJ databases">
        <title>A transcriptome and proteome of the tick Rhipicephalus microplus shaped by the genetic composition of its hosts and developmental stage.</title>
        <authorList>
            <person name="Garcia G.R."/>
            <person name="Ribeiro J.M.C."/>
            <person name="Maruyama S.R."/>
            <person name="Gardinasse L.G."/>
            <person name="Nelson K."/>
            <person name="Ferreira B.R."/>
            <person name="Andrade T.G."/>
            <person name="Santos I.K.F.M."/>
        </authorList>
    </citation>
    <scope>NUCLEOTIDE SEQUENCE</scope>
    <source>
        <strain evidence="2">NSGR</strain>
        <tissue evidence="2">Salivary glands</tissue>
    </source>
</reference>
<sequence>MFNAYNISIMLYSAQTSMNKCAFLLILILSNAIPLLAWSPSWLNWLKNVTGWTTRTVKPQSKTVTGHTHRRNHTVYKAVCDNRLSEICLYPLLCLCPKYDAYGYVRNEGDRWYYNNITNQCVKRMAVADGCNDFETIDQCERHCFNATERSKALWSPEQLHAIFAKQY</sequence>
<organism evidence="2">
    <name type="scientific">Rhipicephalus microplus</name>
    <name type="common">Cattle tick</name>
    <name type="synonym">Boophilus microplus</name>
    <dbReference type="NCBI Taxonomy" id="6941"/>
    <lineage>
        <taxon>Eukaryota</taxon>
        <taxon>Metazoa</taxon>
        <taxon>Ecdysozoa</taxon>
        <taxon>Arthropoda</taxon>
        <taxon>Chelicerata</taxon>
        <taxon>Arachnida</taxon>
        <taxon>Acari</taxon>
        <taxon>Parasitiformes</taxon>
        <taxon>Ixodida</taxon>
        <taxon>Ixodoidea</taxon>
        <taxon>Ixodidae</taxon>
        <taxon>Rhipicephalinae</taxon>
        <taxon>Rhipicephalus</taxon>
        <taxon>Boophilus</taxon>
    </lineage>
</organism>
<dbReference type="GO" id="GO:0004867">
    <property type="term" value="F:serine-type endopeptidase inhibitor activity"/>
    <property type="evidence" value="ECO:0007669"/>
    <property type="project" value="InterPro"/>
</dbReference>
<dbReference type="AlphaFoldDB" id="A0A6G5A705"/>
<dbReference type="PROSITE" id="PS50279">
    <property type="entry name" value="BPTI_KUNITZ_2"/>
    <property type="match status" value="1"/>
</dbReference>
<evidence type="ECO:0000313" key="2">
    <source>
        <dbReference type="EMBL" id="NIE46785.1"/>
    </source>
</evidence>